<feature type="chain" id="PRO_5015948902" evidence="2">
    <location>
        <begin position="20"/>
        <end position="255"/>
    </location>
</feature>
<reference evidence="3 4" key="1">
    <citation type="submission" date="2017-08" db="EMBL/GenBank/DDBJ databases">
        <title>Infants hospitalized years apart are colonized by the same room-sourced microbial strains.</title>
        <authorList>
            <person name="Brooks B."/>
            <person name="Olm M.R."/>
            <person name="Firek B.A."/>
            <person name="Baker R."/>
            <person name="Thomas B.C."/>
            <person name="Morowitz M.J."/>
            <person name="Banfield J.F."/>
        </authorList>
    </citation>
    <scope>NUCLEOTIDE SEQUENCE [LARGE SCALE GENOMIC DNA]</scope>
    <source>
        <strain evidence="3">S2_005_003_R2_47</strain>
    </source>
</reference>
<feature type="region of interest" description="Disordered" evidence="1">
    <location>
        <begin position="45"/>
        <end position="69"/>
    </location>
</feature>
<gene>
    <name evidence="3" type="ORF">DI569_03865</name>
</gene>
<evidence type="ECO:0000256" key="2">
    <source>
        <dbReference type="SAM" id="SignalP"/>
    </source>
</evidence>
<dbReference type="Proteomes" id="UP000248597">
    <property type="component" value="Unassembled WGS sequence"/>
</dbReference>
<evidence type="ECO:0000313" key="3">
    <source>
        <dbReference type="EMBL" id="PZQ23589.1"/>
    </source>
</evidence>
<comment type="caution">
    <text evidence="3">The sequence shown here is derived from an EMBL/GenBank/DDBJ whole genome shotgun (WGS) entry which is preliminary data.</text>
</comment>
<dbReference type="EMBL" id="QFPJ01000006">
    <property type="protein sequence ID" value="PZQ23589.1"/>
    <property type="molecule type" value="Genomic_DNA"/>
</dbReference>
<feature type="signal peptide" evidence="2">
    <location>
        <begin position="1"/>
        <end position="19"/>
    </location>
</feature>
<organism evidence="3 4">
    <name type="scientific">Sphingopyxis macrogoltabida</name>
    <name type="common">Sphingomonas macrogoltabidus</name>
    <dbReference type="NCBI Taxonomy" id="33050"/>
    <lineage>
        <taxon>Bacteria</taxon>
        <taxon>Pseudomonadati</taxon>
        <taxon>Pseudomonadota</taxon>
        <taxon>Alphaproteobacteria</taxon>
        <taxon>Sphingomonadales</taxon>
        <taxon>Sphingomonadaceae</taxon>
        <taxon>Sphingopyxis</taxon>
    </lineage>
</organism>
<evidence type="ECO:0000313" key="4">
    <source>
        <dbReference type="Proteomes" id="UP000248597"/>
    </source>
</evidence>
<dbReference type="AlphaFoldDB" id="A0A2W5L541"/>
<proteinExistence type="predicted"/>
<keyword evidence="2" id="KW-0732">Signal</keyword>
<accession>A0A2W5L541</accession>
<sequence length="255" mass="26704">MKILLIAGSAMLLPLLTQAAPAAPDTDNPLPVAPVTLTDVRWTAEPADGAQDAPRLRLRHGPSNSDTPLDADRPEFAAAAAALADNAPGPIHFTVSHDAGTLACTGERTSAYAGKGRCRFTADPHFERQLAARGLAPRQRATLLAMLMVDATIEQADGLIREGVRPENADDLIAAAALDITPAYVRDLRSDALVLTRIEDAIACKAMDIDGAYVRDLAAAGYHGLSAQDVVAMKAMGITGAYAMAMNRAAEGNGR</sequence>
<protein>
    <submittedName>
        <fullName evidence="3">Uncharacterized protein</fullName>
    </submittedName>
</protein>
<evidence type="ECO:0000256" key="1">
    <source>
        <dbReference type="SAM" id="MobiDB-lite"/>
    </source>
</evidence>
<name>A0A2W5L541_SPHMC</name>